<feature type="transmembrane region" description="Helical" evidence="11">
    <location>
        <begin position="72"/>
        <end position="92"/>
    </location>
</feature>
<dbReference type="Gene3D" id="1.10.287.130">
    <property type="match status" value="1"/>
</dbReference>
<evidence type="ECO:0000256" key="8">
    <source>
        <dbReference type="ARBA" id="ARBA00022989"/>
    </source>
</evidence>
<keyword evidence="7 13" id="KW-0418">Kinase</keyword>
<evidence type="ECO:0000256" key="2">
    <source>
        <dbReference type="ARBA" id="ARBA00004370"/>
    </source>
</evidence>
<dbReference type="CDD" id="cd00082">
    <property type="entry name" value="HisKA"/>
    <property type="match status" value="1"/>
</dbReference>
<dbReference type="HOGENOM" id="CLU_743816_0_0_0"/>
<dbReference type="PANTHER" id="PTHR45436">
    <property type="entry name" value="SENSOR HISTIDINE KINASE YKOH"/>
    <property type="match status" value="1"/>
</dbReference>
<dbReference type="PROSITE" id="PS50109">
    <property type="entry name" value="HIS_KIN"/>
    <property type="match status" value="1"/>
</dbReference>
<protein>
    <recommendedName>
        <fullName evidence="3">histidine kinase</fullName>
        <ecNumber evidence="3">2.7.13.3</ecNumber>
    </recommendedName>
</protein>
<dbReference type="OrthoDB" id="9813151at2"/>
<gene>
    <name evidence="13" type="ORF">Apau_1130</name>
</gene>
<feature type="transmembrane region" description="Helical" evidence="11">
    <location>
        <begin position="21"/>
        <end position="48"/>
    </location>
</feature>
<keyword evidence="9" id="KW-0902">Two-component regulatory system</keyword>
<evidence type="ECO:0000259" key="12">
    <source>
        <dbReference type="PROSITE" id="PS50109"/>
    </source>
</evidence>
<comment type="subcellular location">
    <subcellularLocation>
        <location evidence="2">Membrane</location>
    </subcellularLocation>
</comment>
<feature type="domain" description="Histidine kinase" evidence="12">
    <location>
        <begin position="158"/>
        <end position="371"/>
    </location>
</feature>
<organism evidence="13 14">
    <name type="scientific">Aminomonas paucivorans DSM 12260</name>
    <dbReference type="NCBI Taxonomy" id="584708"/>
    <lineage>
        <taxon>Bacteria</taxon>
        <taxon>Thermotogati</taxon>
        <taxon>Synergistota</taxon>
        <taxon>Synergistia</taxon>
        <taxon>Synergistales</taxon>
        <taxon>Synergistaceae</taxon>
        <taxon>Aminomonas</taxon>
    </lineage>
</organism>
<dbReference type="InterPro" id="IPR036097">
    <property type="entry name" value="HisK_dim/P_sf"/>
</dbReference>
<dbReference type="GO" id="GO:0016020">
    <property type="term" value="C:membrane"/>
    <property type="evidence" value="ECO:0007669"/>
    <property type="project" value="UniProtKB-SubCell"/>
</dbReference>
<keyword evidence="8 11" id="KW-1133">Transmembrane helix</keyword>
<evidence type="ECO:0000256" key="4">
    <source>
        <dbReference type="ARBA" id="ARBA00022553"/>
    </source>
</evidence>
<dbReference type="AlphaFoldDB" id="E3CXU6"/>
<name>E3CXU6_9BACT</name>
<dbReference type="InterPro" id="IPR036890">
    <property type="entry name" value="HATPase_C_sf"/>
</dbReference>
<keyword evidence="10 11" id="KW-0472">Membrane</keyword>
<evidence type="ECO:0000256" key="3">
    <source>
        <dbReference type="ARBA" id="ARBA00012438"/>
    </source>
</evidence>
<dbReference type="InterPro" id="IPR003594">
    <property type="entry name" value="HATPase_dom"/>
</dbReference>
<evidence type="ECO:0000256" key="11">
    <source>
        <dbReference type="SAM" id="Phobius"/>
    </source>
</evidence>
<dbReference type="Gene3D" id="3.30.565.10">
    <property type="entry name" value="Histidine kinase-like ATPase, C-terminal domain"/>
    <property type="match status" value="1"/>
</dbReference>
<dbReference type="GO" id="GO:0000155">
    <property type="term" value="F:phosphorelay sensor kinase activity"/>
    <property type="evidence" value="ECO:0007669"/>
    <property type="project" value="InterPro"/>
</dbReference>
<dbReference type="EMBL" id="CM001022">
    <property type="protein sequence ID" value="EFQ23556.1"/>
    <property type="molecule type" value="Genomic_DNA"/>
</dbReference>
<keyword evidence="4" id="KW-0597">Phosphoprotein</keyword>
<evidence type="ECO:0000256" key="9">
    <source>
        <dbReference type="ARBA" id="ARBA00023012"/>
    </source>
</evidence>
<sequence length="386" mass="43132">MARRPGRPATVGFRLSEEGRAALALTSLWVAALFLFGVLFVLLASLFWGQNSFLPRSATREVVIFAFSQPGLVEAGLVSGLLLTPLVFLFNFREARRNHDRFQTLIRSLEHLSPDDLGLPLPENPEDREMTEVTQQIRQSLMRLQVAMNQVKQQFTSDVSHELRTPLAVIKGKVEVALLKERDQDYYQERLREIGQQADLMQSMVKGLLDLARLDALARLEDAEATDLLIVAEEAVDGVLPVLSSRGQKLRQDLESAPLRGRETLLIRLCANLLENASKYSPEGGELGVSTRAEGSSAVLTVWDRGKGMDPETREKCFQPFWRGDTARATQGYGLGLPLVRRIALLHQGQIEVWSAPDSGSRFTLRFPLDTENLMQPDPGEEEEEA</sequence>
<dbReference type="PANTHER" id="PTHR45436:SF5">
    <property type="entry name" value="SENSOR HISTIDINE KINASE TRCS"/>
    <property type="match status" value="1"/>
</dbReference>
<keyword evidence="6 11" id="KW-0812">Transmembrane</keyword>
<keyword evidence="14" id="KW-1185">Reference proteome</keyword>
<comment type="catalytic activity">
    <reaction evidence="1">
        <text>ATP + protein L-histidine = ADP + protein N-phospho-L-histidine.</text>
        <dbReference type="EC" id="2.7.13.3"/>
    </reaction>
</comment>
<dbReference type="eggNOG" id="COG2205">
    <property type="taxonomic scope" value="Bacteria"/>
</dbReference>
<dbReference type="SMART" id="SM00388">
    <property type="entry name" value="HisKA"/>
    <property type="match status" value="1"/>
</dbReference>
<reference evidence="13 14" key="1">
    <citation type="journal article" date="2010" name="Stand. Genomic Sci.">
        <title>Non-contiguous finished genome sequence of Aminomonas paucivorans type strain (GLU-3).</title>
        <authorList>
            <person name="Pitluck S."/>
            <person name="Yasawong M."/>
            <person name="Held B."/>
            <person name="Lapidus A."/>
            <person name="Nolan M."/>
            <person name="Copeland A."/>
            <person name="Lucas S."/>
            <person name="Del Rio T.G."/>
            <person name="Tice H."/>
            <person name="Cheng J.F."/>
            <person name="Chertkov O."/>
            <person name="Goodwin L."/>
            <person name="Tapia R."/>
            <person name="Han C."/>
            <person name="Liolios K."/>
            <person name="Ivanova N."/>
            <person name="Mavromatis K."/>
            <person name="Ovchinnikova G."/>
            <person name="Pati A."/>
            <person name="Chen A."/>
            <person name="Palaniappan K."/>
            <person name="Land M."/>
            <person name="Hauser L."/>
            <person name="Chang Y.J."/>
            <person name="Jeffries C.D."/>
            <person name="Pukall R."/>
            <person name="Spring S."/>
            <person name="Rohde M."/>
            <person name="Sikorski J."/>
            <person name="Goker M."/>
            <person name="Woyke T."/>
            <person name="Bristow J."/>
            <person name="Eisen J.A."/>
            <person name="Markowitz V."/>
            <person name="Hugenholtz P."/>
            <person name="Kyrpides N.C."/>
            <person name="Klenk H.P."/>
        </authorList>
    </citation>
    <scope>NUCLEOTIDE SEQUENCE [LARGE SCALE GENOMIC DNA]</scope>
    <source>
        <strain evidence="13 14">DSM 12260</strain>
    </source>
</reference>
<dbReference type="Pfam" id="PF02518">
    <property type="entry name" value="HATPase_c"/>
    <property type="match status" value="1"/>
</dbReference>
<dbReference type="SUPFAM" id="SSF47384">
    <property type="entry name" value="Homodimeric domain of signal transducing histidine kinase"/>
    <property type="match status" value="1"/>
</dbReference>
<evidence type="ECO:0000256" key="6">
    <source>
        <dbReference type="ARBA" id="ARBA00022692"/>
    </source>
</evidence>
<dbReference type="FunFam" id="1.10.287.130:FF:000001">
    <property type="entry name" value="Two-component sensor histidine kinase"/>
    <property type="match status" value="1"/>
</dbReference>
<dbReference type="PRINTS" id="PR00344">
    <property type="entry name" value="BCTRLSENSOR"/>
</dbReference>
<dbReference type="InterPro" id="IPR004358">
    <property type="entry name" value="Sig_transdc_His_kin-like_C"/>
</dbReference>
<accession>E3CXU6</accession>
<dbReference type="InterPro" id="IPR050428">
    <property type="entry name" value="TCS_sensor_his_kinase"/>
</dbReference>
<evidence type="ECO:0000256" key="10">
    <source>
        <dbReference type="ARBA" id="ARBA00023136"/>
    </source>
</evidence>
<proteinExistence type="predicted"/>
<evidence type="ECO:0000313" key="14">
    <source>
        <dbReference type="Proteomes" id="UP000005096"/>
    </source>
</evidence>
<dbReference type="STRING" id="584708.Apau_1130"/>
<evidence type="ECO:0000256" key="1">
    <source>
        <dbReference type="ARBA" id="ARBA00000085"/>
    </source>
</evidence>
<evidence type="ECO:0000256" key="5">
    <source>
        <dbReference type="ARBA" id="ARBA00022679"/>
    </source>
</evidence>
<dbReference type="PaxDb" id="584708-Apau_1130"/>
<dbReference type="InterPro" id="IPR003661">
    <property type="entry name" value="HisK_dim/P_dom"/>
</dbReference>
<dbReference type="Proteomes" id="UP000005096">
    <property type="component" value="Chromosome"/>
</dbReference>
<evidence type="ECO:0000313" key="13">
    <source>
        <dbReference type="EMBL" id="EFQ23556.1"/>
    </source>
</evidence>
<evidence type="ECO:0000256" key="7">
    <source>
        <dbReference type="ARBA" id="ARBA00022777"/>
    </source>
</evidence>
<dbReference type="Pfam" id="PF00512">
    <property type="entry name" value="HisKA"/>
    <property type="match status" value="1"/>
</dbReference>
<dbReference type="SMART" id="SM00387">
    <property type="entry name" value="HATPase_c"/>
    <property type="match status" value="1"/>
</dbReference>
<dbReference type="EC" id="2.7.13.3" evidence="3"/>
<dbReference type="SUPFAM" id="SSF55874">
    <property type="entry name" value="ATPase domain of HSP90 chaperone/DNA topoisomerase II/histidine kinase"/>
    <property type="match status" value="1"/>
</dbReference>
<dbReference type="InterPro" id="IPR005467">
    <property type="entry name" value="His_kinase_dom"/>
</dbReference>
<keyword evidence="5" id="KW-0808">Transferase</keyword>